<name>A0A1G9MTK9_9BACT</name>
<proteinExistence type="predicted"/>
<dbReference type="GO" id="GO:0008889">
    <property type="term" value="F:glycerophosphodiester phosphodiesterase activity"/>
    <property type="evidence" value="ECO:0007669"/>
    <property type="project" value="TreeGrafter"/>
</dbReference>
<dbReference type="GO" id="GO:0070291">
    <property type="term" value="P:N-acylethanolamine metabolic process"/>
    <property type="evidence" value="ECO:0007669"/>
    <property type="project" value="TreeGrafter"/>
</dbReference>
<dbReference type="GO" id="GO:0005886">
    <property type="term" value="C:plasma membrane"/>
    <property type="evidence" value="ECO:0007669"/>
    <property type="project" value="TreeGrafter"/>
</dbReference>
<organism evidence="3 4">
    <name type="scientific">Siphonobacter aquaeclarae</name>
    <dbReference type="NCBI Taxonomy" id="563176"/>
    <lineage>
        <taxon>Bacteria</taxon>
        <taxon>Pseudomonadati</taxon>
        <taxon>Bacteroidota</taxon>
        <taxon>Cytophagia</taxon>
        <taxon>Cytophagales</taxon>
        <taxon>Cytophagaceae</taxon>
        <taxon>Siphonobacter</taxon>
    </lineage>
</organism>
<dbReference type="GO" id="GO:0006644">
    <property type="term" value="P:phospholipid metabolic process"/>
    <property type="evidence" value="ECO:0007669"/>
    <property type="project" value="TreeGrafter"/>
</dbReference>
<dbReference type="OrthoDB" id="384721at2"/>
<evidence type="ECO:0000259" key="2">
    <source>
        <dbReference type="PROSITE" id="PS51704"/>
    </source>
</evidence>
<evidence type="ECO:0000256" key="1">
    <source>
        <dbReference type="SAM" id="SignalP"/>
    </source>
</evidence>
<feature type="domain" description="GP-PDE" evidence="2">
    <location>
        <begin position="35"/>
        <end position="271"/>
    </location>
</feature>
<dbReference type="AlphaFoldDB" id="A0A1G9MTK9"/>
<dbReference type="Proteomes" id="UP000198901">
    <property type="component" value="Unassembled WGS sequence"/>
</dbReference>
<dbReference type="Pfam" id="PF03009">
    <property type="entry name" value="GDPD"/>
    <property type="match status" value="1"/>
</dbReference>
<dbReference type="SUPFAM" id="SSF51695">
    <property type="entry name" value="PLC-like phosphodiesterases"/>
    <property type="match status" value="1"/>
</dbReference>
<dbReference type="PROSITE" id="PS51704">
    <property type="entry name" value="GP_PDE"/>
    <property type="match status" value="1"/>
</dbReference>
<dbReference type="PANTHER" id="PTHR46320">
    <property type="entry name" value="GLYCEROPHOSPHODIESTER PHOSPHODIESTERASE 1"/>
    <property type="match status" value="1"/>
</dbReference>
<evidence type="ECO:0000313" key="3">
    <source>
        <dbReference type="EMBL" id="SDL77434.1"/>
    </source>
</evidence>
<dbReference type="InterPro" id="IPR030395">
    <property type="entry name" value="GP_PDE_dom"/>
</dbReference>
<dbReference type="EMBL" id="FNGS01000003">
    <property type="protein sequence ID" value="SDL77434.1"/>
    <property type="molecule type" value="Genomic_DNA"/>
</dbReference>
<protein>
    <submittedName>
        <fullName evidence="3">Glycerophosphoryl diester phosphodiesterase</fullName>
    </submittedName>
</protein>
<dbReference type="CDD" id="cd08566">
    <property type="entry name" value="GDPD_AtGDE_like"/>
    <property type="match status" value="1"/>
</dbReference>
<reference evidence="3 4" key="1">
    <citation type="submission" date="2016-10" db="EMBL/GenBank/DDBJ databases">
        <authorList>
            <person name="de Groot N.N."/>
        </authorList>
    </citation>
    <scope>NUCLEOTIDE SEQUENCE [LARGE SCALE GENOMIC DNA]</scope>
    <source>
        <strain evidence="3 4">DSM 21668</strain>
    </source>
</reference>
<evidence type="ECO:0000313" key="4">
    <source>
        <dbReference type="Proteomes" id="UP000198901"/>
    </source>
</evidence>
<accession>A0A1G9MTK9</accession>
<dbReference type="PANTHER" id="PTHR46320:SF1">
    <property type="entry name" value="GLYCEROPHOSPHODIESTER PHOSPHODIESTERASE 1"/>
    <property type="match status" value="1"/>
</dbReference>
<gene>
    <name evidence="3" type="ORF">SAMN04488090_1734</name>
</gene>
<dbReference type="Gene3D" id="3.20.20.190">
    <property type="entry name" value="Phosphatidylinositol (PI) phosphodiesterase"/>
    <property type="match status" value="1"/>
</dbReference>
<sequence length="278" mass="30964">MKRTPLLLAACLLSAGLASAQLRELKKTFARPEYVLVASHRALHNQHPENSLPAFRAAVDAGIDIIETDVKVTKDGVPVLMHDRTINRTTTGTGDPENYTLAELRQFHLKVGDKVTSEKIPTLEEALNVTKGRAYVDLDIKTDKIEPVLAVIRKTGTIGEVFFFDDDFQMLSKIDQADKKYMIMPRAHSYASADSALALFKPEIVHIDFDFYDRKVTGLIRRKKARVWINALGEPDRALRAGKTTEALDKLLANGANVIQTDEPALLLKLLKEKGLHP</sequence>
<keyword evidence="1" id="KW-0732">Signal</keyword>
<feature type="signal peptide" evidence="1">
    <location>
        <begin position="1"/>
        <end position="20"/>
    </location>
</feature>
<dbReference type="GO" id="GO:0006580">
    <property type="term" value="P:ethanolamine metabolic process"/>
    <property type="evidence" value="ECO:0007669"/>
    <property type="project" value="TreeGrafter"/>
</dbReference>
<dbReference type="RefSeq" id="WP_093200513.1">
    <property type="nucleotide sequence ID" value="NZ_FNGS01000003.1"/>
</dbReference>
<dbReference type="InterPro" id="IPR017946">
    <property type="entry name" value="PLC-like_Pdiesterase_TIM-brl"/>
</dbReference>
<dbReference type="STRING" id="563176.SAMN04488090_1734"/>
<feature type="chain" id="PRO_5011753218" evidence="1">
    <location>
        <begin position="21"/>
        <end position="278"/>
    </location>
</feature>
<keyword evidence="4" id="KW-1185">Reference proteome</keyword>